<sequence length="318" mass="35217">MARQDENVLWRFLRGCFLLKLGVIDIGTNSVRMLIVIKEQELLVRGSYLVTTRMGQGMAASTCLQEEAIVRTVKALREFQDICSGQGVEKVILIATSAVREASNKEYFLDKVKRELGWQIRVISGEEEARLGYLGVVKGLPQKLEHPLVIDIGGGSTELIWESQNGVNYTSSKVGAVRMTEMKSSKSVIYRILQPVLEKVKEDLPSNTVGIGGTATTLAAIDQELAVYAPDKVHGYRLSLQRITEIGERLAAMDLHARRQVKGLQPERADIILAGIVILEVILSELGLPEIVVSETDIMYGLAYDYFYSGPSMCKLEV</sequence>
<comment type="similarity">
    <text evidence="1">Belongs to the GppA/Ppx family.</text>
</comment>
<dbReference type="CDD" id="cd24054">
    <property type="entry name" value="ASKHA_NBD_AaPPX-GppA_MtPPX2-like"/>
    <property type="match status" value="1"/>
</dbReference>
<reference evidence="3 4" key="1">
    <citation type="submission" date="2010-05" db="EMBL/GenBank/DDBJ databases">
        <title>Complete sequence of Thermincola sp. JR.</title>
        <authorList>
            <consortium name="US DOE Joint Genome Institute"/>
            <person name="Lucas S."/>
            <person name="Copeland A."/>
            <person name="Lapidus A."/>
            <person name="Cheng J.-F."/>
            <person name="Bruce D."/>
            <person name="Goodwin L."/>
            <person name="Pitluck S."/>
            <person name="Chertkov O."/>
            <person name="Detter J.C."/>
            <person name="Han C."/>
            <person name="Tapia R."/>
            <person name="Land M."/>
            <person name="Hauser L."/>
            <person name="Kyrpides N."/>
            <person name="Mikhailova N."/>
            <person name="Hazen T.C."/>
            <person name="Woyke T."/>
        </authorList>
    </citation>
    <scope>NUCLEOTIDE SEQUENCE [LARGE SCALE GENOMIC DNA]</scope>
    <source>
        <strain evidence="3 4">JR</strain>
    </source>
</reference>
<dbReference type="PANTHER" id="PTHR30005:SF0">
    <property type="entry name" value="RETROGRADE REGULATION PROTEIN 2"/>
    <property type="match status" value="1"/>
</dbReference>
<dbReference type="InterPro" id="IPR003695">
    <property type="entry name" value="Ppx_GppA_N"/>
</dbReference>
<evidence type="ECO:0000313" key="3">
    <source>
        <dbReference type="EMBL" id="ADG81084.1"/>
    </source>
</evidence>
<keyword evidence="4" id="KW-1185">Reference proteome</keyword>
<evidence type="ECO:0000256" key="1">
    <source>
        <dbReference type="ARBA" id="ARBA00007125"/>
    </source>
</evidence>
<dbReference type="eggNOG" id="COG0248">
    <property type="taxonomic scope" value="Bacteria"/>
</dbReference>
<evidence type="ECO:0000313" key="4">
    <source>
        <dbReference type="Proteomes" id="UP000002377"/>
    </source>
</evidence>
<dbReference type="SUPFAM" id="SSF53067">
    <property type="entry name" value="Actin-like ATPase domain"/>
    <property type="match status" value="2"/>
</dbReference>
<feature type="domain" description="Ppx/GppA phosphatase N-terminal" evidence="2">
    <location>
        <begin position="50"/>
        <end position="305"/>
    </location>
</feature>
<protein>
    <submittedName>
        <fullName evidence="3">Ppx/GppA phosphatase</fullName>
    </submittedName>
</protein>
<dbReference type="AlphaFoldDB" id="D5X9L3"/>
<gene>
    <name evidence="3" type="ordered locus">TherJR_0196</name>
</gene>
<dbReference type="InterPro" id="IPR043129">
    <property type="entry name" value="ATPase_NBD"/>
</dbReference>
<proteinExistence type="inferred from homology"/>
<dbReference type="PANTHER" id="PTHR30005">
    <property type="entry name" value="EXOPOLYPHOSPHATASE"/>
    <property type="match status" value="1"/>
</dbReference>
<evidence type="ECO:0000259" key="2">
    <source>
        <dbReference type="Pfam" id="PF02541"/>
    </source>
</evidence>
<dbReference type="Proteomes" id="UP000002377">
    <property type="component" value="Chromosome"/>
</dbReference>
<dbReference type="KEGG" id="tjr:TherJR_0196"/>
<dbReference type="EMBL" id="CP002028">
    <property type="protein sequence ID" value="ADG81084.1"/>
    <property type="molecule type" value="Genomic_DNA"/>
</dbReference>
<accession>D5X9L3</accession>
<dbReference type="Gene3D" id="3.30.420.150">
    <property type="entry name" value="Exopolyphosphatase. Domain 2"/>
    <property type="match status" value="1"/>
</dbReference>
<dbReference type="Gene3D" id="3.30.420.40">
    <property type="match status" value="1"/>
</dbReference>
<dbReference type="InterPro" id="IPR050273">
    <property type="entry name" value="GppA/Ppx_hydrolase"/>
</dbReference>
<dbReference type="STRING" id="635013.TherJR_0196"/>
<name>D5X9L3_THEPJ</name>
<dbReference type="GO" id="GO:0016462">
    <property type="term" value="F:pyrophosphatase activity"/>
    <property type="evidence" value="ECO:0007669"/>
    <property type="project" value="TreeGrafter"/>
</dbReference>
<dbReference type="Pfam" id="PF02541">
    <property type="entry name" value="Ppx-GppA"/>
    <property type="match status" value="1"/>
</dbReference>
<organism evidence="3 4">
    <name type="scientific">Thermincola potens (strain JR)</name>
    <dbReference type="NCBI Taxonomy" id="635013"/>
    <lineage>
        <taxon>Bacteria</taxon>
        <taxon>Bacillati</taxon>
        <taxon>Bacillota</taxon>
        <taxon>Clostridia</taxon>
        <taxon>Eubacteriales</taxon>
        <taxon>Thermincolaceae</taxon>
        <taxon>Thermincola</taxon>
    </lineage>
</organism>
<dbReference type="HOGENOM" id="CLU_025908_1_2_9"/>